<evidence type="ECO:0008006" key="5">
    <source>
        <dbReference type="Google" id="ProtNLM"/>
    </source>
</evidence>
<dbReference type="InterPro" id="IPR052929">
    <property type="entry name" value="RNase_H-like_EbsB-rel"/>
</dbReference>
<dbReference type="EMBL" id="JABTTQ020001051">
    <property type="protein sequence ID" value="KAK6136156.1"/>
    <property type="molecule type" value="Genomic_DNA"/>
</dbReference>
<dbReference type="PANTHER" id="PTHR47074:SF11">
    <property type="entry name" value="REVERSE TRANSCRIPTASE-LIKE PROTEIN"/>
    <property type="match status" value="1"/>
</dbReference>
<dbReference type="InterPro" id="IPR026960">
    <property type="entry name" value="RVT-Znf"/>
</dbReference>
<keyword evidence="4" id="KW-1185">Reference proteome</keyword>
<evidence type="ECO:0000259" key="1">
    <source>
        <dbReference type="Pfam" id="PF13456"/>
    </source>
</evidence>
<gene>
    <name evidence="3" type="ORF">DH2020_030090</name>
</gene>
<evidence type="ECO:0000259" key="2">
    <source>
        <dbReference type="Pfam" id="PF13966"/>
    </source>
</evidence>
<proteinExistence type="predicted"/>
<protein>
    <recommendedName>
        <fullName evidence="5">Reverse transcriptase zinc-binding domain-containing protein</fullName>
    </recommendedName>
</protein>
<feature type="domain" description="Reverse transcriptase zinc-binding" evidence="2">
    <location>
        <begin position="46"/>
        <end position="144"/>
    </location>
</feature>
<dbReference type="InterPro" id="IPR002156">
    <property type="entry name" value="RNaseH_domain"/>
</dbReference>
<evidence type="ECO:0000313" key="4">
    <source>
        <dbReference type="Proteomes" id="UP001318860"/>
    </source>
</evidence>
<dbReference type="Proteomes" id="UP001318860">
    <property type="component" value="Unassembled WGS sequence"/>
</dbReference>
<dbReference type="Pfam" id="PF13966">
    <property type="entry name" value="zf-RVT"/>
    <property type="match status" value="1"/>
</dbReference>
<name>A0ABR0VP98_REHGL</name>
<dbReference type="Pfam" id="PF13456">
    <property type="entry name" value="RVT_3"/>
    <property type="match status" value="1"/>
</dbReference>
<comment type="caution">
    <text evidence="3">The sequence shown here is derived from an EMBL/GenBank/DDBJ whole genome shotgun (WGS) entry which is preliminary data.</text>
</comment>
<accession>A0ABR0VP98</accession>
<dbReference type="PANTHER" id="PTHR47074">
    <property type="entry name" value="BNAC02G40300D PROTEIN"/>
    <property type="match status" value="1"/>
</dbReference>
<feature type="domain" description="RNase H type-1" evidence="1">
    <location>
        <begin position="261"/>
        <end position="360"/>
    </location>
</feature>
<evidence type="ECO:0000313" key="3">
    <source>
        <dbReference type="EMBL" id="KAK6136156.1"/>
    </source>
</evidence>
<reference evidence="3 4" key="1">
    <citation type="journal article" date="2021" name="Comput. Struct. Biotechnol. J.">
        <title>De novo genome assembly of the potent medicinal plant Rehmannia glutinosa using nanopore technology.</title>
        <authorList>
            <person name="Ma L."/>
            <person name="Dong C."/>
            <person name="Song C."/>
            <person name="Wang X."/>
            <person name="Zheng X."/>
            <person name="Niu Y."/>
            <person name="Chen S."/>
            <person name="Feng W."/>
        </authorList>
    </citation>
    <scope>NUCLEOTIDE SEQUENCE [LARGE SCALE GENOMIC DNA]</scope>
    <source>
        <strain evidence="3">DH-2019</strain>
    </source>
</reference>
<sequence>MEYLRNQFWGARAPGFDDADLILNTPISVCGSKDRIVWHFDMKGKFSVHNAYEAVQHRRRHEADAPESSDNRILGEIVWRKTWKLKIKEKLKHFIWRCWFKHLATHYQINKKGMNIDSICDFCGENEETLEHIFFSCSRAQFVWKLAPVSWDGLSMVQNSFEGWWQQVCTAPIKDVAEDRIQLTIYILWWLWKARNLWVFQRSKLTEKVIVECAVNEWMEYKNVVFVSPKTPKSVIPGKCSSVNELSCGNIVGLVSCEVSACVTKEKSGGLGGVLRDECGNCIMAWSSFRDRTLGPVEAILLAVRHALVVASRVQQNKIRISIDVKEIARKLEHGLEFDAANMTIAEDIYVLKNLFWNAKWPLLEYGVQNITKFRTSLNSNPWNGYKVRGLTDNLELELELAIRLGQARSVMARQAREKIGLGRATIFMAQDRVVYFVSDQAS</sequence>
<organism evidence="3 4">
    <name type="scientific">Rehmannia glutinosa</name>
    <name type="common">Chinese foxglove</name>
    <dbReference type="NCBI Taxonomy" id="99300"/>
    <lineage>
        <taxon>Eukaryota</taxon>
        <taxon>Viridiplantae</taxon>
        <taxon>Streptophyta</taxon>
        <taxon>Embryophyta</taxon>
        <taxon>Tracheophyta</taxon>
        <taxon>Spermatophyta</taxon>
        <taxon>Magnoliopsida</taxon>
        <taxon>eudicotyledons</taxon>
        <taxon>Gunneridae</taxon>
        <taxon>Pentapetalae</taxon>
        <taxon>asterids</taxon>
        <taxon>lamiids</taxon>
        <taxon>Lamiales</taxon>
        <taxon>Orobanchaceae</taxon>
        <taxon>Rehmannieae</taxon>
        <taxon>Rehmannia</taxon>
    </lineage>
</organism>